<keyword evidence="1" id="KW-0812">Transmembrane</keyword>
<evidence type="ECO:0000313" key="2">
    <source>
        <dbReference type="EMBL" id="KKK42612.1"/>
    </source>
</evidence>
<keyword evidence="1" id="KW-0472">Membrane</keyword>
<reference evidence="2" key="1">
    <citation type="journal article" date="2015" name="Nature">
        <title>Complex archaea that bridge the gap between prokaryotes and eukaryotes.</title>
        <authorList>
            <person name="Spang A."/>
            <person name="Saw J.H."/>
            <person name="Jorgensen S.L."/>
            <person name="Zaremba-Niedzwiedzka K."/>
            <person name="Martijn J."/>
            <person name="Lind A.E."/>
            <person name="van Eijk R."/>
            <person name="Schleper C."/>
            <person name="Guy L."/>
            <person name="Ettema T.J."/>
        </authorList>
    </citation>
    <scope>NUCLEOTIDE SEQUENCE</scope>
</reference>
<proteinExistence type="predicted"/>
<accession>A0A0F8VE19</accession>
<dbReference type="AlphaFoldDB" id="A0A0F8VE19"/>
<feature type="transmembrane region" description="Helical" evidence="1">
    <location>
        <begin position="13"/>
        <end position="35"/>
    </location>
</feature>
<sequence length="137" mass="15203">MFFQLDLSAIEEYAPFIMMAILILADILILKLGLVVTKANVKTEMKWVAGSFFIQFGLIFFIFTPMVLEGSLGAFGRGFPIELMVVTIIFATFIDLQVINILHQLGIKKSLIIVLLIIGPMSFALFLLADNIGGLLF</sequence>
<name>A0A0F8VE19_9ZZZZ</name>
<protein>
    <submittedName>
        <fullName evidence="2">Uncharacterized protein</fullName>
    </submittedName>
</protein>
<organism evidence="2">
    <name type="scientific">marine sediment metagenome</name>
    <dbReference type="NCBI Taxonomy" id="412755"/>
    <lineage>
        <taxon>unclassified sequences</taxon>
        <taxon>metagenomes</taxon>
        <taxon>ecological metagenomes</taxon>
    </lineage>
</organism>
<keyword evidence="1" id="KW-1133">Transmembrane helix</keyword>
<feature type="transmembrane region" description="Helical" evidence="1">
    <location>
        <begin position="79"/>
        <end position="99"/>
    </location>
</feature>
<gene>
    <name evidence="2" type="ORF">LCGC14_1319340</name>
</gene>
<feature type="transmembrane region" description="Helical" evidence="1">
    <location>
        <begin position="47"/>
        <end position="67"/>
    </location>
</feature>
<dbReference type="EMBL" id="LAZR01070317">
    <property type="protein sequence ID" value="KKK42612.1"/>
    <property type="molecule type" value="Genomic_DNA"/>
</dbReference>
<comment type="caution">
    <text evidence="2">The sequence shown here is derived from an EMBL/GenBank/DDBJ whole genome shotgun (WGS) entry which is preliminary data.</text>
</comment>
<feature type="transmembrane region" description="Helical" evidence="1">
    <location>
        <begin position="111"/>
        <end position="129"/>
    </location>
</feature>
<evidence type="ECO:0000256" key="1">
    <source>
        <dbReference type="SAM" id="Phobius"/>
    </source>
</evidence>